<dbReference type="AlphaFoldDB" id="A0A2A2IJS1"/>
<evidence type="ECO:0000313" key="5">
    <source>
        <dbReference type="Proteomes" id="UP000218887"/>
    </source>
</evidence>
<feature type="domain" description="PucR C-terminal helix-turn-helix" evidence="2">
    <location>
        <begin position="346"/>
        <end position="403"/>
    </location>
</feature>
<dbReference type="OrthoDB" id="9792148at2"/>
<keyword evidence="5" id="KW-1185">Reference proteome</keyword>
<name>A0A2A2IJS1_9BACI</name>
<dbReference type="InterPro" id="IPR051448">
    <property type="entry name" value="CdaR-like_regulators"/>
</dbReference>
<dbReference type="Pfam" id="PF17853">
    <property type="entry name" value="GGDEF_2"/>
    <property type="match status" value="1"/>
</dbReference>
<dbReference type="PANTHER" id="PTHR33744">
    <property type="entry name" value="CARBOHYDRATE DIACID REGULATOR"/>
    <property type="match status" value="1"/>
</dbReference>
<comment type="similarity">
    <text evidence="1">Belongs to the CdaR family.</text>
</comment>
<evidence type="ECO:0000256" key="1">
    <source>
        <dbReference type="ARBA" id="ARBA00006754"/>
    </source>
</evidence>
<reference evidence="4 5" key="1">
    <citation type="submission" date="2017-08" db="EMBL/GenBank/DDBJ databases">
        <title>Virgibacillus indicus sp. nov. and Virgibacillus profoundi sp. nov, two moderately halophilic bacteria isolated from marine sediment by using the Microfluidic Streak Plate.</title>
        <authorList>
            <person name="Xu B."/>
            <person name="Hu B."/>
            <person name="Wang J."/>
            <person name="Zhu Y."/>
            <person name="Huang L."/>
            <person name="Du W."/>
            <person name="Huang Y."/>
        </authorList>
    </citation>
    <scope>NUCLEOTIDE SEQUENCE [LARGE SCALE GENOMIC DNA]</scope>
    <source>
        <strain evidence="4 5">IO3-P3-H5</strain>
    </source>
</reference>
<dbReference type="InterPro" id="IPR029016">
    <property type="entry name" value="GAF-like_dom_sf"/>
</dbReference>
<dbReference type="Pfam" id="PF13556">
    <property type="entry name" value="HTH_30"/>
    <property type="match status" value="1"/>
</dbReference>
<dbReference type="RefSeq" id="WP_095654007.1">
    <property type="nucleotide sequence ID" value="NZ_NPOA01000001.1"/>
</dbReference>
<dbReference type="InterPro" id="IPR041522">
    <property type="entry name" value="CdaR_GGDEF"/>
</dbReference>
<evidence type="ECO:0000313" key="4">
    <source>
        <dbReference type="EMBL" id="PAV31638.1"/>
    </source>
</evidence>
<accession>A0A2A2IJS1</accession>
<feature type="domain" description="CdaR GGDEF-like" evidence="3">
    <location>
        <begin position="169"/>
        <end position="292"/>
    </location>
</feature>
<dbReference type="InterPro" id="IPR042070">
    <property type="entry name" value="PucR_C-HTH_sf"/>
</dbReference>
<dbReference type="Gene3D" id="3.30.450.40">
    <property type="match status" value="1"/>
</dbReference>
<evidence type="ECO:0000259" key="2">
    <source>
        <dbReference type="Pfam" id="PF13556"/>
    </source>
</evidence>
<dbReference type="EMBL" id="NPOA01000001">
    <property type="protein sequence ID" value="PAV31638.1"/>
    <property type="molecule type" value="Genomic_DNA"/>
</dbReference>
<comment type="caution">
    <text evidence="4">The sequence shown here is derived from an EMBL/GenBank/DDBJ whole genome shotgun (WGS) entry which is preliminary data.</text>
</comment>
<protein>
    <recommendedName>
        <fullName evidence="6">PucR family transcriptional regulator</fullName>
    </recommendedName>
</protein>
<organism evidence="4 5">
    <name type="scientific">Virgibacillus profundi</name>
    <dbReference type="NCBI Taxonomy" id="2024555"/>
    <lineage>
        <taxon>Bacteria</taxon>
        <taxon>Bacillati</taxon>
        <taxon>Bacillota</taxon>
        <taxon>Bacilli</taxon>
        <taxon>Bacillales</taxon>
        <taxon>Bacillaceae</taxon>
        <taxon>Virgibacillus</taxon>
    </lineage>
</organism>
<sequence length="411" mass="47431">MPSTNLFKNTLDSPEGLADRIAEILGCPVTIEDSKHRIISYSKHENNVDKARMATIIQRKVPEEVINSLWKNGIMVKLIESDKAVVVPAIEHVGLGNRVAVSVRERNKIIGFIWVQTNEKTLDQEQLKLLEEAAVHVKSQLIRHRIKRRKADVNYNEFFWQMLTGHILKEGEIARQAEYFGLQMNGQLTIAVIEFEGEVSENIEKHAHYLTESLHHVHVVCRVFDENQLILLIRLVNKMDSKDNINHFIADFIHKINERLEIKEVKGSYGLLYNSPASIHYSYKQALKVLELQRRIPEKLKGIFSYQELGIYQFLTELNTLRKEEQYQNTSIEKLKDYDTRNNSDLLETLHVFLNCDSNVAGAASKIHVHVNTLNYRLKRITEITGIDLKDPNQKVTLYLDLKMASLQDGL</sequence>
<dbReference type="Gene3D" id="1.10.10.2840">
    <property type="entry name" value="PucR C-terminal helix-turn-helix domain"/>
    <property type="match status" value="1"/>
</dbReference>
<proteinExistence type="inferred from homology"/>
<dbReference type="PANTHER" id="PTHR33744:SF1">
    <property type="entry name" value="DNA-BINDING TRANSCRIPTIONAL ACTIVATOR ADER"/>
    <property type="match status" value="1"/>
</dbReference>
<gene>
    <name evidence="4" type="ORF">CIL05_02985</name>
</gene>
<dbReference type="Proteomes" id="UP000218887">
    <property type="component" value="Unassembled WGS sequence"/>
</dbReference>
<dbReference type="InterPro" id="IPR025736">
    <property type="entry name" value="PucR_C-HTH_dom"/>
</dbReference>
<evidence type="ECO:0008006" key="6">
    <source>
        <dbReference type="Google" id="ProtNLM"/>
    </source>
</evidence>
<evidence type="ECO:0000259" key="3">
    <source>
        <dbReference type="Pfam" id="PF17853"/>
    </source>
</evidence>